<comment type="caution">
    <text evidence="3">The sequence shown here is derived from an EMBL/GenBank/DDBJ whole genome shotgun (WGS) entry which is preliminary data.</text>
</comment>
<evidence type="ECO:0000313" key="4">
    <source>
        <dbReference type="Proteomes" id="UP000654075"/>
    </source>
</evidence>
<dbReference type="PROSITE" id="PS50084">
    <property type="entry name" value="KH_TYPE_1"/>
    <property type="match status" value="1"/>
</dbReference>
<dbReference type="EMBL" id="CAJNNV010002961">
    <property type="protein sequence ID" value="CAE8588169.1"/>
    <property type="molecule type" value="Genomic_DNA"/>
</dbReference>
<keyword evidence="1" id="KW-0694">RNA-binding</keyword>
<protein>
    <recommendedName>
        <fullName evidence="5">K Homology domain-containing protein</fullName>
    </recommendedName>
</protein>
<evidence type="ECO:0008006" key="5">
    <source>
        <dbReference type="Google" id="ProtNLM"/>
    </source>
</evidence>
<evidence type="ECO:0000256" key="2">
    <source>
        <dbReference type="SAM" id="MobiDB-lite"/>
    </source>
</evidence>
<name>A0A813DGY3_POLGL</name>
<sequence>VPKAVLMLNDGRVYFRWRDCGSQGPGELSSEQKGKAVMFQLYWDEKGMGAVQVCDAISLQPLAQQYGGHQQQDNYSKLLAVQDLPTGSRQVVELGKEMDRCLLHLVVMRAQAGCIIGQKGDTVKDLKARSGVDRINVENGMSDYRLARRLVLLRMPSRCSRFGGCAYGAHGGSDGDAGRRLWPSSGQGEGKSKKSETEFHAMAMDLQSVRDLSTLDKCKGCTVQIASKAGGWQFDYVKPLPLLSCLLLLPRLPEAVLPKRGPPRPKGLMDISCLRQAQSAWRGIVRWFARYTSPGYLGRPQPEVKEYCQGFELHGFDESNAYAAADGEFSAGTHVGSGHFQGGKGLSDRRRDVPDHDHEVVTPVHCYDDYGGKGGKDNGSYGKGSFGGGFGGGGFGGGGGFSGGGGSGSYGGSGSGGYGKGGKDSGVGNKGFSGSSWGKGGGKVGGGAGKGYGNLNGMPNMQRINL</sequence>
<gene>
    <name evidence="3" type="ORF">PGLA1383_LOCUS6976</name>
</gene>
<proteinExistence type="predicted"/>
<feature type="region of interest" description="Disordered" evidence="2">
    <location>
        <begin position="176"/>
        <end position="196"/>
    </location>
</feature>
<dbReference type="Gene3D" id="3.30.1370.10">
    <property type="entry name" value="K Homology domain, type 1"/>
    <property type="match status" value="1"/>
</dbReference>
<evidence type="ECO:0000256" key="1">
    <source>
        <dbReference type="PROSITE-ProRule" id="PRU00117"/>
    </source>
</evidence>
<accession>A0A813DGY3</accession>
<reference evidence="3" key="1">
    <citation type="submission" date="2021-02" db="EMBL/GenBank/DDBJ databases">
        <authorList>
            <person name="Dougan E. K."/>
            <person name="Rhodes N."/>
            <person name="Thang M."/>
            <person name="Chan C."/>
        </authorList>
    </citation>
    <scope>NUCLEOTIDE SEQUENCE</scope>
</reference>
<keyword evidence="4" id="KW-1185">Reference proteome</keyword>
<dbReference type="Proteomes" id="UP000654075">
    <property type="component" value="Unassembled WGS sequence"/>
</dbReference>
<feature type="non-terminal residue" evidence="3">
    <location>
        <position position="466"/>
    </location>
</feature>
<dbReference type="InterPro" id="IPR036612">
    <property type="entry name" value="KH_dom_type_1_sf"/>
</dbReference>
<dbReference type="AlphaFoldDB" id="A0A813DGY3"/>
<organism evidence="3 4">
    <name type="scientific">Polarella glacialis</name>
    <name type="common">Dinoflagellate</name>
    <dbReference type="NCBI Taxonomy" id="89957"/>
    <lineage>
        <taxon>Eukaryota</taxon>
        <taxon>Sar</taxon>
        <taxon>Alveolata</taxon>
        <taxon>Dinophyceae</taxon>
        <taxon>Suessiales</taxon>
        <taxon>Suessiaceae</taxon>
        <taxon>Polarella</taxon>
    </lineage>
</organism>
<evidence type="ECO:0000313" key="3">
    <source>
        <dbReference type="EMBL" id="CAE8588169.1"/>
    </source>
</evidence>
<dbReference type="GO" id="GO:0003723">
    <property type="term" value="F:RNA binding"/>
    <property type="evidence" value="ECO:0007669"/>
    <property type="project" value="UniProtKB-UniRule"/>
</dbReference>